<evidence type="ECO:0000313" key="3">
    <source>
        <dbReference type="Proteomes" id="UP001597094"/>
    </source>
</evidence>
<dbReference type="InterPro" id="IPR001650">
    <property type="entry name" value="Helicase_C-like"/>
</dbReference>
<keyword evidence="2" id="KW-0378">Hydrolase</keyword>
<comment type="caution">
    <text evidence="2">The sequence shown here is derived from an EMBL/GenBank/DDBJ whole genome shotgun (WGS) entry which is preliminary data.</text>
</comment>
<keyword evidence="2" id="KW-0067">ATP-binding</keyword>
<keyword evidence="2" id="KW-0347">Helicase</keyword>
<dbReference type="PANTHER" id="PTHR47957:SF3">
    <property type="entry name" value="ATP-DEPENDENT HELICASE HRQ1"/>
    <property type="match status" value="1"/>
</dbReference>
<name>A0ABW3SUP1_9BACT</name>
<feature type="domain" description="Helicase C-terminal" evidence="1">
    <location>
        <begin position="841"/>
        <end position="1036"/>
    </location>
</feature>
<dbReference type="PANTHER" id="PTHR47957">
    <property type="entry name" value="ATP-DEPENDENT HELICASE HRQ1"/>
    <property type="match status" value="1"/>
</dbReference>
<dbReference type="RefSeq" id="WP_377531874.1">
    <property type="nucleotide sequence ID" value="NZ_JBHTLD010000260.1"/>
</dbReference>
<dbReference type="InterPro" id="IPR018973">
    <property type="entry name" value="MZB"/>
</dbReference>
<dbReference type="Pfam" id="PF00271">
    <property type="entry name" value="Helicase_C"/>
    <property type="match status" value="1"/>
</dbReference>
<protein>
    <submittedName>
        <fullName evidence="2">Helicase-related protein</fullName>
    </submittedName>
</protein>
<gene>
    <name evidence="2" type="ORF">ACFQ2O_19335</name>
</gene>
<keyword evidence="2" id="KW-0547">Nucleotide-binding</keyword>
<organism evidence="2 3">
    <name type="scientific">Pontibacter rugosus</name>
    <dbReference type="NCBI Taxonomy" id="1745966"/>
    <lineage>
        <taxon>Bacteria</taxon>
        <taxon>Pseudomonadati</taxon>
        <taxon>Bacteroidota</taxon>
        <taxon>Cytophagia</taxon>
        <taxon>Cytophagales</taxon>
        <taxon>Hymenobacteraceae</taxon>
        <taxon>Pontibacter</taxon>
    </lineage>
</organism>
<accession>A0ABW3SUP1</accession>
<sequence>MRDIDGPLFEKTRSWLDCSDLAEDQRENEKSNRIFHLIIDELHLYRGTQGTEIAYLLKLVLKRLGLHPNHPQLKILASSASLEPGDERSLQYISDFFGFLGVDDVKDKFEIITGELSPVDPLSNKDAPLPTKPFIEICKTYVTAKQQTDDSLFSGACISAGNLLSQAFDFGVTVSTVEDFLNLLLHPKLKLRERFFDASSVVEGEKIIPRPVCTFRKLGDGNPPNIPYFFETLFGQVGEEELCQAARGLLIARSLFDEAPYKGLFKSNNRSLQRFRFHYFFRNIEGIWASVSPVSEGDTRTVGKLYSAPRIKSEKGHRVLELLYCDNCGTTLFGGKRGVAGDLGTAVYCELLPISPNIEGIPEKTPAKLVEKRTYQEYGIFWPQGDQEFTPHDRTRGEWTVPMDAWWRQSTLEGVNLTDYTAQWTEAYLNKYSGDVAPYNLDVEDKPENWISGYFFRVLRDLDHSDVADSRMQANLDDFGNLVDTHKALPCTCPGCGVNEQYRAKGSSIRGFRTGFAKTTQLFAKELVYQLPDNAKQRKLVVFSDSREDAAQIANGIERNHFTDLLREILISELHNNMLIKAKIVAVLENGEDANEFEQLHASQFYEVQEAIEDSKINVNDPNPRKRQRREKSVQSIAKIKNRIVRVNDLVHLLNTHECAPLIRSFIQLGVNPGGPSIHLQNIPRSNNPWFSMFDFEGQSWTNDNVEFQDEIKRGTFVQLASLFFGNLFYSLEASGLGYLTINPDAEVFVSNAGNATLSCDRFLEVINSSIRILGHKYRYTPNDFDNVRTLDVSDYSTFPSLFKKYIRKVAQINIIEERRLGEIVLNTLTALNVLNNQGINIAELYIKVAAGNDPVWKSPRGGRPHLHKSAGVCTQHPDTTLLPEQPDTVCKVYWKDNYLSYHSAVNKRNPIRLHCEELTGQTDDQFERQRHFRNIILQDDGQPSVKTIDLLSVTTTLEVGVDIGSLQAVMLANMPPQRFNYQQRVGRAGRRGQAFSVILTFCRGRSHDEFYFNHIHKITGDPPPPPFLTMGQDRIIKRLLSKEVLRQAFIPLAPSIREDLMALSRNERQTSVHGEFGKIDQWHNYRDSIQEWISNNRNEIEITIEALNPGIGSDKKQELANWITNNGNDNFMTKVNQVIENDEISTIDIAEKLAEGGVLPMFGMPTSVRNLYHDISCDGQGYNLKSIDRNTDLAIYEFAPGAQKTKDKAIHTSIGFTGDYIVTNSRHNQPVVHNSERPFYNERWMIRCNNGHIDSSYKDRPDINECLECGVFLSFPENIFPIKSPIAYRTNLTIGKDSKDITELTLSRPPILAESSNESTPEPAFDGDNFKATIADRDVAWRINTNGDKFFEGSIVRTGNSFPFNNKQWFNYSGQWLLRGTHLYPNINEERKTNYHFSFSDNGNSFEQIALAAHKNTEIFRLKPRHIPSELTLNMFDQSRYYNYAGIRSAFYSAAFLLQRVVADKLDVDPVEIEIADIRKVSSENGKETAEIILTDELPNGSGFVRKLFNEINQTITESVDSDGARNAEVISEYLLKIHSAEHRHCKDACYDCLKVFRNMNYHGLLDWRLGIALLRVLINRNYLAGVDGQFDGFPELDSWFEDAVQLRNNFAESFEFDVLEGFELPVLVSKTKAYYLIIIHPFWNCRINESGIPDVPDNTWLAECVFEIYQEATENGGVLRFVDTFNLHRRPGWCYQKSLIN</sequence>
<dbReference type="SMART" id="SM00490">
    <property type="entry name" value="HELICc"/>
    <property type="match status" value="1"/>
</dbReference>
<evidence type="ECO:0000313" key="2">
    <source>
        <dbReference type="EMBL" id="MFD1188373.1"/>
    </source>
</evidence>
<proteinExistence type="predicted"/>
<dbReference type="Pfam" id="PF09369">
    <property type="entry name" value="MZB"/>
    <property type="match status" value="1"/>
</dbReference>
<dbReference type="SUPFAM" id="SSF52540">
    <property type="entry name" value="P-loop containing nucleoside triphosphate hydrolases"/>
    <property type="match status" value="1"/>
</dbReference>
<dbReference type="EMBL" id="JBHTLD010000260">
    <property type="protein sequence ID" value="MFD1188373.1"/>
    <property type="molecule type" value="Genomic_DNA"/>
</dbReference>
<dbReference type="Gene3D" id="3.40.50.300">
    <property type="entry name" value="P-loop containing nucleotide triphosphate hydrolases"/>
    <property type="match status" value="1"/>
</dbReference>
<dbReference type="GO" id="GO:0004386">
    <property type="term" value="F:helicase activity"/>
    <property type="evidence" value="ECO:0007669"/>
    <property type="project" value="UniProtKB-KW"/>
</dbReference>
<dbReference type="InterPro" id="IPR027417">
    <property type="entry name" value="P-loop_NTPase"/>
</dbReference>
<dbReference type="Proteomes" id="UP001597094">
    <property type="component" value="Unassembled WGS sequence"/>
</dbReference>
<dbReference type="PROSITE" id="PS51194">
    <property type="entry name" value="HELICASE_CTER"/>
    <property type="match status" value="1"/>
</dbReference>
<evidence type="ECO:0000259" key="1">
    <source>
        <dbReference type="PROSITE" id="PS51194"/>
    </source>
</evidence>
<reference evidence="3" key="1">
    <citation type="journal article" date="2019" name="Int. J. Syst. Evol. Microbiol.">
        <title>The Global Catalogue of Microorganisms (GCM) 10K type strain sequencing project: providing services to taxonomists for standard genome sequencing and annotation.</title>
        <authorList>
            <consortium name="The Broad Institute Genomics Platform"/>
            <consortium name="The Broad Institute Genome Sequencing Center for Infectious Disease"/>
            <person name="Wu L."/>
            <person name="Ma J."/>
        </authorList>
    </citation>
    <scope>NUCLEOTIDE SEQUENCE [LARGE SCALE GENOMIC DNA]</scope>
    <source>
        <strain evidence="3">JCM 31319</strain>
    </source>
</reference>
<keyword evidence="3" id="KW-1185">Reference proteome</keyword>